<dbReference type="Proteomes" id="UP001630127">
    <property type="component" value="Unassembled WGS sequence"/>
</dbReference>
<organism evidence="2 3">
    <name type="scientific">Cinchona calisaya</name>
    <dbReference type="NCBI Taxonomy" id="153742"/>
    <lineage>
        <taxon>Eukaryota</taxon>
        <taxon>Viridiplantae</taxon>
        <taxon>Streptophyta</taxon>
        <taxon>Embryophyta</taxon>
        <taxon>Tracheophyta</taxon>
        <taxon>Spermatophyta</taxon>
        <taxon>Magnoliopsida</taxon>
        <taxon>eudicotyledons</taxon>
        <taxon>Gunneridae</taxon>
        <taxon>Pentapetalae</taxon>
        <taxon>asterids</taxon>
        <taxon>lamiids</taxon>
        <taxon>Gentianales</taxon>
        <taxon>Rubiaceae</taxon>
        <taxon>Cinchonoideae</taxon>
        <taxon>Cinchoneae</taxon>
        <taxon>Cinchona</taxon>
    </lineage>
</organism>
<reference evidence="2 3" key="1">
    <citation type="submission" date="2024-11" db="EMBL/GenBank/DDBJ databases">
        <title>A near-complete genome assembly of Cinchona calisaya.</title>
        <authorList>
            <person name="Lian D.C."/>
            <person name="Zhao X.W."/>
            <person name="Wei L."/>
        </authorList>
    </citation>
    <scope>NUCLEOTIDE SEQUENCE [LARGE SCALE GENOMIC DNA]</scope>
    <source>
        <tissue evidence="2">Nenye</tissue>
    </source>
</reference>
<dbReference type="AlphaFoldDB" id="A0ABD2ZGF5"/>
<dbReference type="EMBL" id="JBJUIK010000009">
    <property type="protein sequence ID" value="KAL3518488.1"/>
    <property type="molecule type" value="Genomic_DNA"/>
</dbReference>
<feature type="compositionally biased region" description="Basic and acidic residues" evidence="1">
    <location>
        <begin position="112"/>
        <end position="122"/>
    </location>
</feature>
<evidence type="ECO:0000256" key="1">
    <source>
        <dbReference type="SAM" id="MobiDB-lite"/>
    </source>
</evidence>
<comment type="caution">
    <text evidence="2">The sequence shown here is derived from an EMBL/GenBank/DDBJ whole genome shotgun (WGS) entry which is preliminary data.</text>
</comment>
<protein>
    <submittedName>
        <fullName evidence="2">Uncharacterized protein</fullName>
    </submittedName>
</protein>
<feature type="compositionally biased region" description="Acidic residues" evidence="1">
    <location>
        <begin position="63"/>
        <end position="77"/>
    </location>
</feature>
<evidence type="ECO:0000313" key="2">
    <source>
        <dbReference type="EMBL" id="KAL3518488.1"/>
    </source>
</evidence>
<feature type="compositionally biased region" description="Basic residues" evidence="1">
    <location>
        <begin position="252"/>
        <end position="266"/>
    </location>
</feature>
<gene>
    <name evidence="2" type="ORF">ACH5RR_021077</name>
</gene>
<feature type="region of interest" description="Disordered" evidence="1">
    <location>
        <begin position="63"/>
        <end position="135"/>
    </location>
</feature>
<evidence type="ECO:0000313" key="3">
    <source>
        <dbReference type="Proteomes" id="UP001630127"/>
    </source>
</evidence>
<accession>A0ABD2ZGF5</accession>
<feature type="region of interest" description="Disordered" evidence="1">
    <location>
        <begin position="150"/>
        <end position="266"/>
    </location>
</feature>
<feature type="compositionally biased region" description="Low complexity" evidence="1">
    <location>
        <begin position="238"/>
        <end position="251"/>
    </location>
</feature>
<feature type="region of interest" description="Disordered" evidence="1">
    <location>
        <begin position="1"/>
        <end position="49"/>
    </location>
</feature>
<proteinExistence type="predicted"/>
<sequence>MASSSSSSSPPHFGLDLNLPPPPETDETHHHQHQDIQNPPAAVNFGEGVGRENDGIEIIEVLESDDETHDQDFENSEAIDAGDGMMVQENGRIANDQDSTSPAAVDAGGRIIQEKDRNERVDPAVSSEEDEKEKRKRRFAALLDVARILTADGRLKDNPMDPSVLMNDGGFRIQDNASSSEEESDDQDEVEEEEETPEQVQTTPPPPPPAVQPEGRRKSERIQVLPNKYRDSVVEPITNLSSRHNRTSSSSSRRHVPTKSKRRRIR</sequence>
<name>A0ABD2ZGF5_9GENT</name>
<feature type="compositionally biased region" description="Acidic residues" evidence="1">
    <location>
        <begin position="180"/>
        <end position="197"/>
    </location>
</feature>
<keyword evidence="3" id="KW-1185">Reference proteome</keyword>